<dbReference type="InterPro" id="IPR001296">
    <property type="entry name" value="Glyco_trans_1"/>
</dbReference>
<reference evidence="3 4" key="1">
    <citation type="submission" date="2019-07" db="EMBL/GenBank/DDBJ databases">
        <title>Insights of Desulfuromonas acetexigens electromicrobiology.</title>
        <authorList>
            <person name="Katuri K."/>
            <person name="Sapireddy V."/>
            <person name="Shaw D.R."/>
            <person name="Saikaly P."/>
        </authorList>
    </citation>
    <scope>NUCLEOTIDE SEQUENCE [LARGE SCALE GENOMIC DNA]</scope>
    <source>
        <strain evidence="3 4">2873</strain>
    </source>
</reference>
<dbReference type="OrthoDB" id="9767517at2"/>
<dbReference type="EMBL" id="VJVV01000003">
    <property type="protein sequence ID" value="TRO82743.1"/>
    <property type="molecule type" value="Genomic_DNA"/>
</dbReference>
<name>A0A550JHS5_9BACT</name>
<dbReference type="InterPro" id="IPR028098">
    <property type="entry name" value="Glyco_trans_4-like_N"/>
</dbReference>
<organism evidence="3 4">
    <name type="scientific">Trichloromonas acetexigens</name>
    <dbReference type="NCBI Taxonomy" id="38815"/>
    <lineage>
        <taxon>Bacteria</taxon>
        <taxon>Pseudomonadati</taxon>
        <taxon>Thermodesulfobacteriota</taxon>
        <taxon>Desulfuromonadia</taxon>
        <taxon>Desulfuromonadales</taxon>
        <taxon>Trichloromonadaceae</taxon>
        <taxon>Trichloromonas</taxon>
    </lineage>
</organism>
<evidence type="ECO:0000259" key="2">
    <source>
        <dbReference type="Pfam" id="PF13439"/>
    </source>
</evidence>
<evidence type="ECO:0000313" key="3">
    <source>
        <dbReference type="EMBL" id="TRO82743.1"/>
    </source>
</evidence>
<evidence type="ECO:0000313" key="4">
    <source>
        <dbReference type="Proteomes" id="UP000317155"/>
    </source>
</evidence>
<gene>
    <name evidence="3" type="ORF">FL622_06075</name>
</gene>
<dbReference type="GO" id="GO:0016757">
    <property type="term" value="F:glycosyltransferase activity"/>
    <property type="evidence" value="ECO:0007669"/>
    <property type="project" value="InterPro"/>
</dbReference>
<dbReference type="PANTHER" id="PTHR12526">
    <property type="entry name" value="GLYCOSYLTRANSFERASE"/>
    <property type="match status" value="1"/>
</dbReference>
<dbReference type="AlphaFoldDB" id="A0A550JHS5"/>
<dbReference type="CDD" id="cd03801">
    <property type="entry name" value="GT4_PimA-like"/>
    <property type="match status" value="1"/>
</dbReference>
<evidence type="ECO:0000259" key="1">
    <source>
        <dbReference type="Pfam" id="PF00534"/>
    </source>
</evidence>
<dbReference type="RefSeq" id="WP_092057005.1">
    <property type="nucleotide sequence ID" value="NZ_FOJJ01000023.1"/>
</dbReference>
<dbReference type="Pfam" id="PF13439">
    <property type="entry name" value="Glyco_transf_4"/>
    <property type="match status" value="1"/>
</dbReference>
<keyword evidence="3" id="KW-0808">Transferase</keyword>
<comment type="caution">
    <text evidence="3">The sequence shown here is derived from an EMBL/GenBank/DDBJ whole genome shotgun (WGS) entry which is preliminary data.</text>
</comment>
<accession>A0A550JHS5</accession>
<dbReference type="SUPFAM" id="SSF53756">
    <property type="entry name" value="UDP-Glycosyltransferase/glycogen phosphorylase"/>
    <property type="match status" value="1"/>
</dbReference>
<dbReference type="Pfam" id="PF00534">
    <property type="entry name" value="Glycos_transf_1"/>
    <property type="match status" value="1"/>
</dbReference>
<keyword evidence="4" id="KW-1185">Reference proteome</keyword>
<dbReference type="PANTHER" id="PTHR12526:SF641">
    <property type="entry name" value="LIPOPOLYSACCHARIDE CORE BIOSYNTHESIS PROTEIN RFAG"/>
    <property type="match status" value="1"/>
</dbReference>
<protein>
    <submittedName>
        <fullName evidence="3">Glycosyltransferase family 4 protein</fullName>
    </submittedName>
</protein>
<dbReference type="Gene3D" id="3.40.50.2000">
    <property type="entry name" value="Glycogen Phosphorylase B"/>
    <property type="match status" value="2"/>
</dbReference>
<feature type="domain" description="Glycosyltransferase subfamily 4-like N-terminal" evidence="2">
    <location>
        <begin position="13"/>
        <end position="172"/>
    </location>
</feature>
<feature type="domain" description="Glycosyl transferase family 1" evidence="1">
    <location>
        <begin position="182"/>
        <end position="345"/>
    </location>
</feature>
<proteinExistence type="predicted"/>
<dbReference type="Proteomes" id="UP000317155">
    <property type="component" value="Unassembled WGS sequence"/>
</dbReference>
<sequence>MRLAFCLFRYFPFGGLQRDFLRIAQACRERGHQVDVYTMAWEGEVPEGLNLHLLQTTGLTNHGRARAFARKLSERLAVGAYAAVVGFNKLPGLDIYFAADPCFAARAEQRGPLYRLSGRYRTYAALEKAVFDVRARTEILLISEVEKPNFIRHYGTDEARFHFLPPGISRDRMAPPDAEERRKRFRQERNFASDERLLLMVGSGYQTKGLDRSIRALAALPEALRVTTRLLVVGKGKGAPFLRLARQLGVAERVHLYGGRDDVPDFLLGSDLLMQPSYYENTGTAIVEALASGLPVLATANCGYAHYVEDADAGRLVPMPFDQTTMNALLLDLLTSGELPRWRENALDFATRTDLYSLPERAAEIIEAVADRRGA</sequence>